<name>A0ABV7HKC4_9GAMM</name>
<evidence type="ECO:0000313" key="1">
    <source>
        <dbReference type="EMBL" id="MFC3154112.1"/>
    </source>
</evidence>
<comment type="caution">
    <text evidence="1">The sequence shown here is derived from an EMBL/GenBank/DDBJ whole genome shotgun (WGS) entry which is preliminary data.</text>
</comment>
<dbReference type="RefSeq" id="WP_382414219.1">
    <property type="nucleotide sequence ID" value="NZ_AP031500.1"/>
</dbReference>
<sequence length="540" mass="61427">MNHNRLRNSLLFIAAIILSGCDQSPQNLTEIASADPVHAPQDYITHNETYNPEAVIPPQCYTKTEGKNNPCYICHQSYTGDRARPNMMNDGFLQGSYDFSDIGNTNRWSNLFKNRSAEIDNIDDDFMRNYINQDNYSALAAWFQSDAWRGRAPVIANLADGAGAFDQDGLALDGSRWVAFNYKPVPSTFWPTNGSTDDVMIRLPDAFSEIDGQYSRDLYFANLSLLEMAIVDKSSLPSIALDEAASGIDFNGDGQLDSDVTSVNRTTRYFGDAKKFPVTHMLYPQGTEFLHTVRYVGIKEDGSITNARRMKEVRYMRKDTFMPKERLTNSYYREAKEKHFGNLPAVVNHDDRGMSNGMGWLLWGFIENADGEMRKQNDQEQFFCMGCHKTIGTTIDQTFAFARKKPGAIGWGYIDLKSLTDAPNIGETQGEYLTYLERVGGGDEFRQNAEMLERWFDSKGMVKREKVAAQETLYDLITPSPERALDLNKAYYRIVQEQSFLFGRDAVLTPADNVYQTIDTAIEPLDSEHRYSWDIRLDWE</sequence>
<evidence type="ECO:0008006" key="3">
    <source>
        <dbReference type="Google" id="ProtNLM"/>
    </source>
</evidence>
<protein>
    <recommendedName>
        <fullName evidence="3">Lipoprotein</fullName>
    </recommendedName>
</protein>
<dbReference type="Proteomes" id="UP001595548">
    <property type="component" value="Unassembled WGS sequence"/>
</dbReference>
<keyword evidence="2" id="KW-1185">Reference proteome</keyword>
<gene>
    <name evidence="1" type="ORF">ACFOEB_02785</name>
</gene>
<dbReference type="EMBL" id="JBHRTL010000004">
    <property type="protein sequence ID" value="MFC3154112.1"/>
    <property type="molecule type" value="Genomic_DNA"/>
</dbReference>
<proteinExistence type="predicted"/>
<reference evidence="2" key="1">
    <citation type="journal article" date="2019" name="Int. J. Syst. Evol. Microbiol.">
        <title>The Global Catalogue of Microorganisms (GCM) 10K type strain sequencing project: providing services to taxonomists for standard genome sequencing and annotation.</title>
        <authorList>
            <consortium name="The Broad Institute Genomics Platform"/>
            <consortium name="The Broad Institute Genome Sequencing Center for Infectious Disease"/>
            <person name="Wu L."/>
            <person name="Ma J."/>
        </authorList>
    </citation>
    <scope>NUCLEOTIDE SEQUENCE [LARGE SCALE GENOMIC DNA]</scope>
    <source>
        <strain evidence="2">KCTC 52141</strain>
    </source>
</reference>
<evidence type="ECO:0000313" key="2">
    <source>
        <dbReference type="Proteomes" id="UP001595548"/>
    </source>
</evidence>
<organism evidence="1 2">
    <name type="scientific">Gilvimarinus japonicus</name>
    <dbReference type="NCBI Taxonomy" id="1796469"/>
    <lineage>
        <taxon>Bacteria</taxon>
        <taxon>Pseudomonadati</taxon>
        <taxon>Pseudomonadota</taxon>
        <taxon>Gammaproteobacteria</taxon>
        <taxon>Cellvibrionales</taxon>
        <taxon>Cellvibrionaceae</taxon>
        <taxon>Gilvimarinus</taxon>
    </lineage>
</organism>
<dbReference type="PROSITE" id="PS51257">
    <property type="entry name" value="PROKAR_LIPOPROTEIN"/>
    <property type="match status" value="1"/>
</dbReference>
<accession>A0ABV7HKC4</accession>